<accession>A0A081RMJ2</accession>
<dbReference type="EMBL" id="JOKN01000019">
    <property type="protein sequence ID" value="KEQ56415.1"/>
    <property type="molecule type" value="Genomic_DNA"/>
</dbReference>
<evidence type="ECO:0000313" key="1">
    <source>
        <dbReference type="EMBL" id="KEQ56415.1"/>
    </source>
</evidence>
<keyword evidence="2" id="KW-1185">Reference proteome</keyword>
<comment type="caution">
    <text evidence="1">The sequence shown here is derived from an EMBL/GenBank/DDBJ whole genome shotgun (WGS) entry which is preliminary data.</text>
</comment>
<organism evidence="1 2">
    <name type="scientific">Marine Group I thaumarchaeote SCGC AAA799-N04</name>
    <dbReference type="NCBI Taxonomy" id="1502293"/>
    <lineage>
        <taxon>Archaea</taxon>
        <taxon>Nitrososphaerota</taxon>
        <taxon>Marine Group I</taxon>
    </lineage>
</organism>
<sequence>MFFISSRKSRSTLGLKEKCAICSQEIKLVFKPMKEWGIEGTLCGDCYSKKIHEFYPGDHVRVNKHLD</sequence>
<gene>
    <name evidence="1" type="ORF">AAA799N04_01124</name>
</gene>
<dbReference type="Proteomes" id="UP000028059">
    <property type="component" value="Unassembled WGS sequence"/>
</dbReference>
<protein>
    <submittedName>
        <fullName evidence="1">Uncharacterized protein</fullName>
    </submittedName>
</protein>
<reference evidence="1 2" key="1">
    <citation type="submission" date="2014-06" db="EMBL/GenBank/DDBJ databases">
        <authorList>
            <person name="Ngugi D.K."/>
            <person name="Blom J."/>
            <person name="Alam I."/>
            <person name="Rashid M."/>
            <person name="Ba Alawi W."/>
            <person name="Zhang G."/>
            <person name="Hikmawan T."/>
            <person name="Guan Y."/>
            <person name="Antunes A."/>
            <person name="Siam R."/>
            <person name="ElDorry H."/>
            <person name="Bajic V."/>
            <person name="Stingl U."/>
        </authorList>
    </citation>
    <scope>NUCLEOTIDE SEQUENCE [LARGE SCALE GENOMIC DNA]</scope>
    <source>
        <strain evidence="1">SCGC AAA799-N04</strain>
    </source>
</reference>
<proteinExistence type="predicted"/>
<dbReference type="AlphaFoldDB" id="A0A081RMJ2"/>
<name>A0A081RMJ2_9ARCH</name>
<evidence type="ECO:0000313" key="2">
    <source>
        <dbReference type="Proteomes" id="UP000028059"/>
    </source>
</evidence>